<reference evidence="11 12" key="1">
    <citation type="submission" date="2024-10" db="EMBL/GenBank/DDBJ databases">
        <authorList>
            <person name="Kim D."/>
        </authorList>
    </citation>
    <scope>NUCLEOTIDE SEQUENCE [LARGE SCALE GENOMIC DNA]</scope>
    <source>
        <strain evidence="11">BH-2024</strain>
    </source>
</reference>
<dbReference type="GO" id="GO:0016020">
    <property type="term" value="C:membrane"/>
    <property type="evidence" value="ECO:0007669"/>
    <property type="project" value="UniProtKB-SubCell"/>
</dbReference>
<feature type="transmembrane region" description="Helical" evidence="10">
    <location>
        <begin position="621"/>
        <end position="646"/>
    </location>
</feature>
<keyword evidence="3 10" id="KW-0812">Transmembrane</keyword>
<evidence type="ECO:0000256" key="8">
    <source>
        <dbReference type="PIRSR" id="PIRSR600175-2"/>
    </source>
</evidence>
<dbReference type="PROSITE" id="PS50267">
    <property type="entry name" value="NA_NEUROTRAN_SYMP_3"/>
    <property type="match status" value="1"/>
</dbReference>
<keyword evidence="7" id="KW-0915">Sodium</keyword>
<dbReference type="InterPro" id="IPR037272">
    <property type="entry name" value="SNS_sf"/>
</dbReference>
<feature type="region of interest" description="Disordered" evidence="9">
    <location>
        <begin position="204"/>
        <end position="223"/>
    </location>
</feature>
<evidence type="ECO:0000256" key="10">
    <source>
        <dbReference type="SAM" id="Phobius"/>
    </source>
</evidence>
<dbReference type="Proteomes" id="UP001620626">
    <property type="component" value="Unassembled WGS sequence"/>
</dbReference>
<evidence type="ECO:0000256" key="7">
    <source>
        <dbReference type="PIRSR" id="PIRSR600175-1"/>
    </source>
</evidence>
<feature type="transmembrane region" description="Helical" evidence="10">
    <location>
        <begin position="831"/>
        <end position="853"/>
    </location>
</feature>
<protein>
    <recommendedName>
        <fullName evidence="13">Sodium-dependent serotonin transporter</fullName>
    </recommendedName>
</protein>
<keyword evidence="5 10" id="KW-1133">Transmembrane helix</keyword>
<dbReference type="InterPro" id="IPR000175">
    <property type="entry name" value="Na/ntran_symport"/>
</dbReference>
<feature type="transmembrane region" description="Helical" evidence="10">
    <location>
        <begin position="547"/>
        <end position="566"/>
    </location>
</feature>
<evidence type="ECO:0000256" key="1">
    <source>
        <dbReference type="ARBA" id="ARBA00004141"/>
    </source>
</evidence>
<feature type="region of interest" description="Disordered" evidence="9">
    <location>
        <begin position="1057"/>
        <end position="1077"/>
    </location>
</feature>
<feature type="compositionally biased region" description="Low complexity" evidence="9">
    <location>
        <begin position="127"/>
        <end position="136"/>
    </location>
</feature>
<feature type="binding site" evidence="7">
    <location>
        <position position="733"/>
    </location>
    <ligand>
        <name>Na(+)</name>
        <dbReference type="ChEBI" id="CHEBI:29101"/>
        <label>1</label>
    </ligand>
</feature>
<proteinExistence type="predicted"/>
<feature type="binding site" evidence="7">
    <location>
        <position position="389"/>
    </location>
    <ligand>
        <name>Na(+)</name>
        <dbReference type="ChEBI" id="CHEBI:29101"/>
        <label>1</label>
    </ligand>
</feature>
<feature type="compositionally biased region" description="Basic residues" evidence="9">
    <location>
        <begin position="50"/>
        <end position="62"/>
    </location>
</feature>
<dbReference type="EMBL" id="JBICBT010001025">
    <property type="protein sequence ID" value="KAL3086988.1"/>
    <property type="molecule type" value="Genomic_DNA"/>
</dbReference>
<evidence type="ECO:0000256" key="2">
    <source>
        <dbReference type="ARBA" id="ARBA00022448"/>
    </source>
</evidence>
<feature type="transmembrane region" description="Helical" evidence="10">
    <location>
        <begin position="375"/>
        <end position="396"/>
    </location>
</feature>
<dbReference type="AlphaFoldDB" id="A0ABD2J8P9"/>
<sequence length="1077" mass="117862">MHKSSVHRRSSYWEPDQRVQQRYAGSGTAPTTAPLVNAATKSVDDSGKNDHHHQLHHQQQRRSCFHLRTMAIMHGDAGDSGGGSSTAASVPQGSSSSVGAAAAAPPMFGGMARHRRRSYWLATTTAQPQQQQQQQQSRSWHRNARGRCGSEGQQAGAVQQPQLLKREVGAVQQEQPHEVGAVQLQLRQKPRQQQRCQTIVGQEAKNFPSPHPQKGGRRKYSTPGIMLDNDNNNATPSTNFHNSITAPSPLCQGGYGNLLAIDDDENTTTEEEKSGTGIAGGGDGFTVGHGTELLPTVPKTLRKASFCEEAIQKDIAQQIHRELTPMSPNYQNGRGSLLIVPHSDSVDGGSTRRFSLQAAAALIRRRRSSFVREKWASKLEFLLAVIGYAVDLGNIWRFPSVCYKHGGGAFLIPYLVMLLVGGLPMFYMELALGQFHRSGCLSIWKKICPMFKGIGYGICFICTFISCFYNTVIAHAVYFFISSVGWEVPWQRCNNTWNTPQCRESLNATMGTEDDNGQQLRTPSQEFYLYSVLESDKSKGMDDLGGIKPSMAFCLFLVFLIVYFALWKGPRSTGKIVWVTATAPYIVLSILLIRGLTLPGASKGIYYYLMPNFDKLLEPTVWTAAATQIFFSLGPGFGVLLALSSYNDFDNNCYRDAVVTSLINCFTSFFSGFVIFSTLGYMSELTNRPVSEVVGEDGSSLIFVVYPQAIATMNYSPIWSLIFFLMLITLGIDSTFSGIEAFITGFCDEYPRLLARRREIFVACVIAVHYIGSLPATTYGGSYVIPFLDEYGVSLSVLFIVMCEMIAVCWFYGIRRFSEDIHSMLGFYPGLYWRCCWTLCPLFIGIIFVLALYSTSFSPMQIPNYTYPAWSVWLGWVFRLLSCASVPAYALYLFIFSRGTVMQRIKYMLTAQQRPSMSTAGTFSMGPNCAAGGGVAATVTNAGGNNNNNTSNSLVLVVGNTVDTTATTVDDDHSPKTAATVVTADGGSGGGTITTSIVPLLSNHFDGGCAGAAMTGRRRRQSATNTVGSNYMHKQDSVDMSGDGGAQVNRLSIGTISASNNSRSRQSSFTSSSIAHL</sequence>
<dbReference type="Pfam" id="PF00209">
    <property type="entry name" value="SNF"/>
    <property type="match status" value="1"/>
</dbReference>
<feature type="transmembrane region" description="Helical" evidence="10">
    <location>
        <begin position="658"/>
        <end position="682"/>
    </location>
</feature>
<keyword evidence="8" id="KW-1015">Disulfide bond</keyword>
<dbReference type="SUPFAM" id="SSF161070">
    <property type="entry name" value="SNF-like"/>
    <property type="match status" value="1"/>
</dbReference>
<feature type="transmembrane region" description="Helical" evidence="10">
    <location>
        <begin position="873"/>
        <end position="896"/>
    </location>
</feature>
<feature type="binding site" evidence="7">
    <location>
        <position position="664"/>
    </location>
    <ligand>
        <name>Na(+)</name>
        <dbReference type="ChEBI" id="CHEBI:29101"/>
        <label>1</label>
    </ligand>
</feature>
<dbReference type="PRINTS" id="PR00176">
    <property type="entry name" value="NANEUSMPORT"/>
</dbReference>
<dbReference type="PANTHER" id="PTHR11616">
    <property type="entry name" value="SODIUM/CHLORIDE DEPENDENT TRANSPORTER"/>
    <property type="match status" value="1"/>
</dbReference>
<evidence type="ECO:0000256" key="5">
    <source>
        <dbReference type="ARBA" id="ARBA00022989"/>
    </source>
</evidence>
<keyword evidence="6 10" id="KW-0472">Membrane</keyword>
<feature type="region of interest" description="Disordered" evidence="9">
    <location>
        <begin position="40"/>
        <end position="62"/>
    </location>
</feature>
<name>A0ABD2J8P9_9BILA</name>
<evidence type="ECO:0008006" key="13">
    <source>
        <dbReference type="Google" id="ProtNLM"/>
    </source>
</evidence>
<dbReference type="PANTHER" id="PTHR11616:SF279">
    <property type="entry name" value="SODIUM-DEPENDENT SEROTONIN TRANSPORTER"/>
    <property type="match status" value="1"/>
</dbReference>
<feature type="compositionally biased region" description="Low complexity" evidence="9">
    <location>
        <begin position="85"/>
        <end position="102"/>
    </location>
</feature>
<evidence type="ECO:0000313" key="12">
    <source>
        <dbReference type="Proteomes" id="UP001620626"/>
    </source>
</evidence>
<comment type="subcellular location">
    <subcellularLocation>
        <location evidence="1">Membrane</location>
        <topology evidence="1">Multi-pass membrane protein</topology>
    </subcellularLocation>
</comment>
<feature type="transmembrane region" description="Helical" evidence="10">
    <location>
        <begin position="408"/>
        <end position="432"/>
    </location>
</feature>
<keyword evidence="12" id="KW-1185">Reference proteome</keyword>
<feature type="region of interest" description="Disordered" evidence="9">
    <location>
        <begin position="122"/>
        <end position="158"/>
    </location>
</feature>
<feature type="region of interest" description="Disordered" evidence="9">
    <location>
        <begin position="75"/>
        <end position="102"/>
    </location>
</feature>
<evidence type="ECO:0000313" key="11">
    <source>
        <dbReference type="EMBL" id="KAL3086988.1"/>
    </source>
</evidence>
<evidence type="ECO:0000256" key="3">
    <source>
        <dbReference type="ARBA" id="ARBA00022692"/>
    </source>
</evidence>
<gene>
    <name evidence="11" type="ORF">niasHT_025512</name>
</gene>
<feature type="binding site" evidence="7">
    <location>
        <position position="632"/>
    </location>
    <ligand>
        <name>Na(+)</name>
        <dbReference type="ChEBI" id="CHEBI:29101"/>
        <label>1</label>
    </ligand>
</feature>
<dbReference type="GO" id="GO:0015293">
    <property type="term" value="F:symporter activity"/>
    <property type="evidence" value="ECO:0007669"/>
    <property type="project" value="UniProtKB-KW"/>
</dbReference>
<keyword evidence="4" id="KW-0769">Symport</keyword>
<feature type="disulfide bond" evidence="8">
    <location>
        <begin position="493"/>
        <end position="502"/>
    </location>
</feature>
<comment type="caution">
    <text evidence="11">The sequence shown here is derived from an EMBL/GenBank/DDBJ whole genome shotgun (WGS) entry which is preliminary data.</text>
</comment>
<keyword evidence="7" id="KW-0479">Metal-binding</keyword>
<feature type="transmembrane region" description="Helical" evidence="10">
    <location>
        <begin position="578"/>
        <end position="601"/>
    </location>
</feature>
<feature type="binding site" evidence="7">
    <location>
        <position position="387"/>
    </location>
    <ligand>
        <name>Na(+)</name>
        <dbReference type="ChEBI" id="CHEBI:29101"/>
        <label>1</label>
    </ligand>
</feature>
<feature type="transmembrane region" description="Helical" evidence="10">
    <location>
        <begin position="718"/>
        <end position="739"/>
    </location>
</feature>
<keyword evidence="2" id="KW-0813">Transport</keyword>
<accession>A0ABD2J8P9</accession>
<feature type="binding site" evidence="7">
    <location>
        <position position="730"/>
    </location>
    <ligand>
        <name>Na(+)</name>
        <dbReference type="ChEBI" id="CHEBI:29101"/>
        <label>1</label>
    </ligand>
</feature>
<feature type="binding site" evidence="7">
    <location>
        <position position="734"/>
    </location>
    <ligand>
        <name>Na(+)</name>
        <dbReference type="ChEBI" id="CHEBI:29101"/>
        <label>1</label>
    </ligand>
</feature>
<feature type="binding site" evidence="7">
    <location>
        <position position="394"/>
    </location>
    <ligand>
        <name>Na(+)</name>
        <dbReference type="ChEBI" id="CHEBI:29101"/>
        <label>1</label>
    </ligand>
</feature>
<feature type="transmembrane region" description="Helical" evidence="10">
    <location>
        <begin position="760"/>
        <end position="785"/>
    </location>
</feature>
<organism evidence="11 12">
    <name type="scientific">Heterodera trifolii</name>
    <dbReference type="NCBI Taxonomy" id="157864"/>
    <lineage>
        <taxon>Eukaryota</taxon>
        <taxon>Metazoa</taxon>
        <taxon>Ecdysozoa</taxon>
        <taxon>Nematoda</taxon>
        <taxon>Chromadorea</taxon>
        <taxon>Rhabditida</taxon>
        <taxon>Tylenchina</taxon>
        <taxon>Tylenchomorpha</taxon>
        <taxon>Tylenchoidea</taxon>
        <taxon>Heteroderidae</taxon>
        <taxon>Heteroderinae</taxon>
        <taxon>Heterodera</taxon>
    </lineage>
</organism>
<evidence type="ECO:0000256" key="4">
    <source>
        <dbReference type="ARBA" id="ARBA00022847"/>
    </source>
</evidence>
<feature type="transmembrane region" description="Helical" evidence="10">
    <location>
        <begin position="453"/>
        <end position="481"/>
    </location>
</feature>
<evidence type="ECO:0000256" key="6">
    <source>
        <dbReference type="ARBA" id="ARBA00023136"/>
    </source>
</evidence>
<dbReference type="NCBIfam" id="NF037979">
    <property type="entry name" value="Na_transp"/>
    <property type="match status" value="1"/>
</dbReference>
<evidence type="ECO:0000256" key="9">
    <source>
        <dbReference type="SAM" id="MobiDB-lite"/>
    </source>
</evidence>
<feature type="binding site" evidence="7">
    <location>
        <position position="390"/>
    </location>
    <ligand>
        <name>Na(+)</name>
        <dbReference type="ChEBI" id="CHEBI:29101"/>
        <label>1</label>
    </ligand>
</feature>
<feature type="transmembrane region" description="Helical" evidence="10">
    <location>
        <begin position="791"/>
        <end position="811"/>
    </location>
</feature>